<accession>A0AAV6VGS6</accession>
<dbReference type="GO" id="GO:0036374">
    <property type="term" value="F:glutathione hydrolase activity"/>
    <property type="evidence" value="ECO:0007669"/>
    <property type="project" value="InterPro"/>
</dbReference>
<evidence type="ECO:0000256" key="2">
    <source>
        <dbReference type="PIRSR" id="PIRSR600101-1"/>
    </source>
</evidence>
<dbReference type="GO" id="GO:0005886">
    <property type="term" value="C:plasma membrane"/>
    <property type="evidence" value="ECO:0007669"/>
    <property type="project" value="TreeGrafter"/>
</dbReference>
<keyword evidence="6" id="KW-1185">Reference proteome</keyword>
<dbReference type="Pfam" id="PF01019">
    <property type="entry name" value="G_glu_transpept"/>
    <property type="match status" value="1"/>
</dbReference>
<keyword evidence="4" id="KW-1133">Transmembrane helix</keyword>
<sequence length="627" mass="68297">MVKGVEGTRLISRGDSGPDTYTYGSIKYEPLQRTSRCLCTKRDGVIVTLVLLSAFIIITVSLSLGLPKIEEKRLQYLNTSFPVSSSPLQRFSSAVVVTDGQPCAAIGRSILEQEGSAVDAALAAQFCNGVVNPQSTGLGGGFLMTIYNRMIKTAFVIDAKEVAPQNASKEMFASNPTLSKEGGLSIGVPGELRGLKLAYDSYGKLPWKTLVEPSIAICNDGFKVSEHLAHYLQLLKDRILADESMKSEFFNNATNDVYKAGETLKRPVLAKTLTEIANNGADALYTGSLKNGFLEDIKNCGGILTEADLSNYKPLLKPSVHVQLNSPEAPLTLHSVPLPGSGLILGLILKVLNYYNMTEANFRDTDEAALQYHRIVESFKFAFAHRTHLGDQDFLNITEIIANLQSEDYAKSIWKQISDEQTYPTSFYKPVMEITDDHGTAHVSVLAANGDAVSVTSSVNTYFGSMCRSPSTGIILNNVMDDFSSPNITNFFGVPPSPANFIYPGKRPLSSMCPAIAVDPQGDVRMVVGGAGGTRIITASAMGVLRTLWLSQDIKQATDAPRIHHQLFPNYIQHEAKFPKIYLDKLQKYGHASETEETPSVFLGIVKKGQNYETNVDFRKGGSADGF</sequence>
<dbReference type="Proteomes" id="UP000827092">
    <property type="component" value="Unassembled WGS sequence"/>
</dbReference>
<evidence type="ECO:0000313" key="6">
    <source>
        <dbReference type="Proteomes" id="UP000827092"/>
    </source>
</evidence>
<evidence type="ECO:0000313" key="5">
    <source>
        <dbReference type="EMBL" id="KAG8194808.1"/>
    </source>
</evidence>
<gene>
    <name evidence="5" type="ORF">JTE90_017249</name>
</gene>
<feature type="active site" description="Nucleophile" evidence="2">
    <location>
        <position position="440"/>
    </location>
</feature>
<evidence type="ECO:0000256" key="3">
    <source>
        <dbReference type="PIRSR" id="PIRSR600101-2"/>
    </source>
</evidence>
<dbReference type="PRINTS" id="PR01210">
    <property type="entry name" value="GGTRANSPTASE"/>
</dbReference>
<evidence type="ECO:0000256" key="4">
    <source>
        <dbReference type="SAM" id="Phobius"/>
    </source>
</evidence>
<reference evidence="5 6" key="1">
    <citation type="journal article" date="2022" name="Nat. Ecol. Evol.">
        <title>A masculinizing supergene underlies an exaggerated male reproductive morph in a spider.</title>
        <authorList>
            <person name="Hendrickx F."/>
            <person name="De Corte Z."/>
            <person name="Sonet G."/>
            <person name="Van Belleghem S.M."/>
            <person name="Kostlbacher S."/>
            <person name="Vangestel C."/>
        </authorList>
    </citation>
    <scope>NUCLEOTIDE SEQUENCE [LARGE SCALE GENOMIC DNA]</scope>
    <source>
        <strain evidence="5">W744_W776</strain>
    </source>
</reference>
<proteinExistence type="predicted"/>
<dbReference type="InterPro" id="IPR000101">
    <property type="entry name" value="GGT_peptidase"/>
</dbReference>
<dbReference type="InterPro" id="IPR043137">
    <property type="entry name" value="GGT_ssub_C"/>
</dbReference>
<dbReference type="Gene3D" id="3.60.20.40">
    <property type="match status" value="1"/>
</dbReference>
<feature type="binding site" evidence="3">
    <location>
        <position position="482"/>
    </location>
    <ligand>
        <name>L-glutamate</name>
        <dbReference type="ChEBI" id="CHEBI:29985"/>
    </ligand>
</feature>
<feature type="binding site" evidence="3">
    <location>
        <begin position="510"/>
        <end position="511"/>
    </location>
    <ligand>
        <name>L-glutamate</name>
        <dbReference type="ChEBI" id="CHEBI:29985"/>
    </ligand>
</feature>
<dbReference type="PANTHER" id="PTHR11686:SF9">
    <property type="entry name" value="RE13973P"/>
    <property type="match status" value="1"/>
</dbReference>
<dbReference type="NCBIfam" id="TIGR00066">
    <property type="entry name" value="g_glut_trans"/>
    <property type="match status" value="1"/>
</dbReference>
<dbReference type="AlphaFoldDB" id="A0AAV6VGS6"/>
<dbReference type="SUPFAM" id="SSF56235">
    <property type="entry name" value="N-terminal nucleophile aminohydrolases (Ntn hydrolases)"/>
    <property type="match status" value="1"/>
</dbReference>
<feature type="binding site" evidence="3">
    <location>
        <begin position="458"/>
        <end position="460"/>
    </location>
    <ligand>
        <name>L-glutamate</name>
        <dbReference type="ChEBI" id="CHEBI:29985"/>
    </ligand>
</feature>
<dbReference type="PANTHER" id="PTHR11686">
    <property type="entry name" value="GAMMA GLUTAMYL TRANSPEPTIDASE"/>
    <property type="match status" value="1"/>
</dbReference>
<keyword evidence="4" id="KW-0472">Membrane</keyword>
<dbReference type="InterPro" id="IPR043138">
    <property type="entry name" value="GGT_lsub"/>
</dbReference>
<feature type="binding site" evidence="3">
    <location>
        <position position="533"/>
    </location>
    <ligand>
        <name>L-glutamate</name>
        <dbReference type="ChEBI" id="CHEBI:29985"/>
    </ligand>
</feature>
<keyword evidence="1" id="KW-0800">Toxin</keyword>
<keyword evidence="1" id="KW-1202">Platelet aggregation activating toxin</keyword>
<protein>
    <submittedName>
        <fullName evidence="5">Uncharacterized protein</fullName>
    </submittedName>
</protein>
<feature type="transmembrane region" description="Helical" evidence="4">
    <location>
        <begin position="45"/>
        <end position="66"/>
    </location>
</feature>
<dbReference type="FunFam" id="3.60.20.40:FF:000001">
    <property type="entry name" value="Gamma-glutamyltranspeptidase 1"/>
    <property type="match status" value="1"/>
</dbReference>
<dbReference type="FunFam" id="1.10.246.130:FF:000001">
    <property type="entry name" value="Gamma-glutamyltransferase 5 isoform 1"/>
    <property type="match status" value="1"/>
</dbReference>
<keyword evidence="4" id="KW-0812">Transmembrane</keyword>
<name>A0AAV6VGS6_9ARAC</name>
<dbReference type="Gene3D" id="1.10.246.130">
    <property type="match status" value="1"/>
</dbReference>
<evidence type="ECO:0000256" key="1">
    <source>
        <dbReference type="ARBA" id="ARBA00084097"/>
    </source>
</evidence>
<dbReference type="EMBL" id="JAFNEN010000098">
    <property type="protein sequence ID" value="KAG8194808.1"/>
    <property type="molecule type" value="Genomic_DNA"/>
</dbReference>
<organism evidence="5 6">
    <name type="scientific">Oedothorax gibbosus</name>
    <dbReference type="NCBI Taxonomy" id="931172"/>
    <lineage>
        <taxon>Eukaryota</taxon>
        <taxon>Metazoa</taxon>
        <taxon>Ecdysozoa</taxon>
        <taxon>Arthropoda</taxon>
        <taxon>Chelicerata</taxon>
        <taxon>Arachnida</taxon>
        <taxon>Araneae</taxon>
        <taxon>Araneomorphae</taxon>
        <taxon>Entelegynae</taxon>
        <taxon>Araneoidea</taxon>
        <taxon>Linyphiidae</taxon>
        <taxon>Erigoninae</taxon>
        <taxon>Oedothorax</taxon>
    </lineage>
</organism>
<dbReference type="GO" id="GO:0006751">
    <property type="term" value="P:glutathione catabolic process"/>
    <property type="evidence" value="ECO:0007669"/>
    <property type="project" value="InterPro"/>
</dbReference>
<keyword evidence="1" id="KW-1199">Hemostasis impairing toxin</keyword>
<dbReference type="InterPro" id="IPR029055">
    <property type="entry name" value="Ntn_hydrolases_N"/>
</dbReference>
<comment type="caution">
    <text evidence="5">The sequence shown here is derived from an EMBL/GenBank/DDBJ whole genome shotgun (WGS) entry which is preliminary data.</text>
</comment>